<dbReference type="CDD" id="cd16371">
    <property type="entry name" value="DMSOR_beta_like"/>
    <property type="match status" value="1"/>
</dbReference>
<keyword evidence="7" id="KW-0411">Iron-sulfur</keyword>
<evidence type="ECO:0000259" key="8">
    <source>
        <dbReference type="PROSITE" id="PS51379"/>
    </source>
</evidence>
<dbReference type="SUPFAM" id="SSF54862">
    <property type="entry name" value="4Fe-4S ferredoxins"/>
    <property type="match status" value="1"/>
</dbReference>
<reference evidence="9 10" key="1">
    <citation type="submission" date="2018-11" db="EMBL/GenBank/DDBJ databases">
        <title>Gemmobacter sp. nov., YIM 102744-1 draft genome.</title>
        <authorList>
            <person name="Li G."/>
            <person name="Jiang Y."/>
        </authorList>
    </citation>
    <scope>NUCLEOTIDE SEQUENCE [LARGE SCALE GENOMIC DNA]</scope>
    <source>
        <strain evidence="9 10">YIM 102744-1</strain>
    </source>
</reference>
<dbReference type="InterPro" id="IPR017900">
    <property type="entry name" value="4Fe4S_Fe_S_CS"/>
</dbReference>
<keyword evidence="4" id="KW-0479">Metal-binding</keyword>
<dbReference type="PANTHER" id="PTHR43177:SF3">
    <property type="entry name" value="PROTEIN NRFC HOMOLOG"/>
    <property type="match status" value="1"/>
</dbReference>
<evidence type="ECO:0000256" key="3">
    <source>
        <dbReference type="ARBA" id="ARBA00022485"/>
    </source>
</evidence>
<sequence>MARMKFLCDADRCIECNACVTACKNEHEVPWGINRRRVVTINDGLPGERSVSMACMHCTDAPCAQVCPVNCFYTTNDGVVLHNKDTCIGCGYCFYACPFGAPQYPKASNFGSRGKMDKCTYCSGGPEEDLSIAEYEKYGANRLAEGKLPLCAEMCSTKSLLAGDGDIIAEIYRERVVTRGYGSGAWGWKTAYGETINVSA</sequence>
<feature type="domain" description="4Fe-4S ferredoxin-type" evidence="8">
    <location>
        <begin position="47"/>
        <end position="77"/>
    </location>
</feature>
<dbReference type="RefSeq" id="WP_124963298.1">
    <property type="nucleotide sequence ID" value="NZ_RRAZ01000002.1"/>
</dbReference>
<evidence type="ECO:0000256" key="6">
    <source>
        <dbReference type="ARBA" id="ARBA00023004"/>
    </source>
</evidence>
<keyword evidence="5" id="KW-0249">Electron transport</keyword>
<evidence type="ECO:0000256" key="4">
    <source>
        <dbReference type="ARBA" id="ARBA00022723"/>
    </source>
</evidence>
<dbReference type="NCBIfam" id="NF038355">
    <property type="entry name" value="FDH3_beta"/>
    <property type="match status" value="1"/>
</dbReference>
<dbReference type="Pfam" id="PF13247">
    <property type="entry name" value="Fer4_11"/>
    <property type="match status" value="1"/>
</dbReference>
<dbReference type="InterPro" id="IPR017896">
    <property type="entry name" value="4Fe4S_Fe-S-bd"/>
</dbReference>
<evidence type="ECO:0000313" key="10">
    <source>
        <dbReference type="Proteomes" id="UP000282125"/>
    </source>
</evidence>
<dbReference type="GO" id="GO:0046872">
    <property type="term" value="F:metal ion binding"/>
    <property type="evidence" value="ECO:0007669"/>
    <property type="project" value="UniProtKB-KW"/>
</dbReference>
<accession>A0A3P3DZC8</accession>
<dbReference type="Gene3D" id="3.30.70.20">
    <property type="match status" value="2"/>
</dbReference>
<keyword evidence="2" id="KW-0813">Transport</keyword>
<dbReference type="InterPro" id="IPR000813">
    <property type="entry name" value="7Fe_ferredoxin"/>
</dbReference>
<dbReference type="PROSITE" id="PS00198">
    <property type="entry name" value="4FE4S_FER_1"/>
    <property type="match status" value="1"/>
</dbReference>
<proteinExistence type="predicted"/>
<dbReference type="AlphaFoldDB" id="A0A3P3DZC8"/>
<gene>
    <name evidence="9" type="ORF">EG244_01825</name>
</gene>
<comment type="cofactor">
    <cofactor evidence="1">
        <name>[4Fe-4S] cluster</name>
        <dbReference type="ChEBI" id="CHEBI:49883"/>
    </cofactor>
</comment>
<comment type="caution">
    <text evidence="9">The sequence shown here is derived from an EMBL/GenBank/DDBJ whole genome shotgun (WGS) entry which is preliminary data.</text>
</comment>
<dbReference type="InterPro" id="IPR050954">
    <property type="entry name" value="ET_IronSulfur_Cluster-Binding"/>
</dbReference>
<dbReference type="OrthoDB" id="9779457at2"/>
<evidence type="ECO:0000313" key="9">
    <source>
        <dbReference type="EMBL" id="RRH78208.1"/>
    </source>
</evidence>
<feature type="domain" description="4Fe-4S ferredoxin-type" evidence="8">
    <location>
        <begin position="4"/>
        <end position="34"/>
    </location>
</feature>
<keyword evidence="3" id="KW-0004">4Fe-4S</keyword>
<protein>
    <submittedName>
        <fullName evidence="9">4Fe-4S dicluster domain-containing protein</fullName>
    </submittedName>
</protein>
<evidence type="ECO:0000256" key="5">
    <source>
        <dbReference type="ARBA" id="ARBA00022982"/>
    </source>
</evidence>
<keyword evidence="10" id="KW-1185">Reference proteome</keyword>
<feature type="domain" description="4Fe-4S ferredoxin-type" evidence="8">
    <location>
        <begin position="78"/>
        <end position="107"/>
    </location>
</feature>
<evidence type="ECO:0000256" key="1">
    <source>
        <dbReference type="ARBA" id="ARBA00001966"/>
    </source>
</evidence>
<dbReference type="PRINTS" id="PR00354">
    <property type="entry name" value="7FE8SFRDOXIN"/>
</dbReference>
<evidence type="ECO:0000256" key="7">
    <source>
        <dbReference type="ARBA" id="ARBA00023014"/>
    </source>
</evidence>
<dbReference type="GO" id="GO:0051539">
    <property type="term" value="F:4 iron, 4 sulfur cluster binding"/>
    <property type="evidence" value="ECO:0007669"/>
    <property type="project" value="UniProtKB-KW"/>
</dbReference>
<keyword evidence="6" id="KW-0408">Iron</keyword>
<dbReference type="PROSITE" id="PS51379">
    <property type="entry name" value="4FE4S_FER_2"/>
    <property type="match status" value="3"/>
</dbReference>
<dbReference type="Proteomes" id="UP000282125">
    <property type="component" value="Unassembled WGS sequence"/>
</dbReference>
<dbReference type="GO" id="GO:0009055">
    <property type="term" value="F:electron transfer activity"/>
    <property type="evidence" value="ECO:0007669"/>
    <property type="project" value="InterPro"/>
</dbReference>
<dbReference type="EMBL" id="RRAZ01000002">
    <property type="protein sequence ID" value="RRH78208.1"/>
    <property type="molecule type" value="Genomic_DNA"/>
</dbReference>
<organism evidence="9 10">
    <name type="scientific">Falsigemmobacter faecalis</name>
    <dbReference type="NCBI Taxonomy" id="2488730"/>
    <lineage>
        <taxon>Bacteria</taxon>
        <taxon>Pseudomonadati</taxon>
        <taxon>Pseudomonadota</taxon>
        <taxon>Alphaproteobacteria</taxon>
        <taxon>Rhodobacterales</taxon>
        <taxon>Paracoccaceae</taxon>
        <taxon>Falsigemmobacter</taxon>
    </lineage>
</organism>
<dbReference type="PANTHER" id="PTHR43177">
    <property type="entry name" value="PROTEIN NRFC"/>
    <property type="match status" value="1"/>
</dbReference>
<evidence type="ECO:0000256" key="2">
    <source>
        <dbReference type="ARBA" id="ARBA00022448"/>
    </source>
</evidence>
<name>A0A3P3DZC8_9RHOB</name>